<evidence type="ECO:0000313" key="2">
    <source>
        <dbReference type="Proteomes" id="UP000184076"/>
    </source>
</evidence>
<dbReference type="Proteomes" id="UP000184076">
    <property type="component" value="Unassembled WGS sequence"/>
</dbReference>
<name>A0A1M5EH83_9BACT</name>
<dbReference type="AlphaFoldDB" id="A0A1M5EH83"/>
<sequence>MTDRCRFHPEREAVVRCEKYLYGYCRECVDACDACTDPELYCRHRQACMIWELCRREIKKRRRAACGGA</sequence>
<dbReference type="STRING" id="1121391.SAMN02745206_02651"/>
<gene>
    <name evidence="1" type="ORF">SAMN02745206_02651</name>
</gene>
<dbReference type="RefSeq" id="WP_073040263.1">
    <property type="nucleotide sequence ID" value="NZ_FQVB01000027.1"/>
</dbReference>
<protein>
    <submittedName>
        <fullName evidence="1">Uncharacterized protein</fullName>
    </submittedName>
</protein>
<keyword evidence="2" id="KW-1185">Reference proteome</keyword>
<dbReference type="EMBL" id="FQVB01000027">
    <property type="protein sequence ID" value="SHF78589.1"/>
    <property type="molecule type" value="Genomic_DNA"/>
</dbReference>
<organism evidence="1 2">
    <name type="scientific">Desulfacinum infernum DSM 9756</name>
    <dbReference type="NCBI Taxonomy" id="1121391"/>
    <lineage>
        <taxon>Bacteria</taxon>
        <taxon>Pseudomonadati</taxon>
        <taxon>Thermodesulfobacteriota</taxon>
        <taxon>Syntrophobacteria</taxon>
        <taxon>Syntrophobacterales</taxon>
        <taxon>Syntrophobacteraceae</taxon>
        <taxon>Desulfacinum</taxon>
    </lineage>
</organism>
<reference evidence="2" key="1">
    <citation type="submission" date="2016-11" db="EMBL/GenBank/DDBJ databases">
        <authorList>
            <person name="Varghese N."/>
            <person name="Submissions S."/>
        </authorList>
    </citation>
    <scope>NUCLEOTIDE SEQUENCE [LARGE SCALE GENOMIC DNA]</scope>
    <source>
        <strain evidence="2">DSM 9756</strain>
    </source>
</reference>
<evidence type="ECO:0000313" key="1">
    <source>
        <dbReference type="EMBL" id="SHF78589.1"/>
    </source>
</evidence>
<accession>A0A1M5EH83</accession>
<proteinExistence type="predicted"/>
<dbReference type="OrthoDB" id="5518440at2"/>